<evidence type="ECO:0000313" key="5">
    <source>
        <dbReference type="EMBL" id="RGR75584.1"/>
    </source>
</evidence>
<dbReference type="Proteomes" id="UP000284178">
    <property type="component" value="Unassembled WGS sequence"/>
</dbReference>
<evidence type="ECO:0000256" key="4">
    <source>
        <dbReference type="PIRNR" id="PIRNR006078"/>
    </source>
</evidence>
<dbReference type="RefSeq" id="WP_117894312.1">
    <property type="nucleotide sequence ID" value="NZ_CABJCV010000004.1"/>
</dbReference>
<evidence type="ECO:0000256" key="3">
    <source>
        <dbReference type="ARBA" id="ARBA00022777"/>
    </source>
</evidence>
<keyword evidence="3 4" id="KW-0418">Kinase</keyword>
<dbReference type="InterPro" id="IPR018197">
    <property type="entry name" value="Glycerate_kinase_RE-like"/>
</dbReference>
<evidence type="ECO:0000256" key="1">
    <source>
        <dbReference type="ARBA" id="ARBA00006284"/>
    </source>
</evidence>
<accession>A0A412G4F6</accession>
<dbReference type="PANTHER" id="PTHR21599">
    <property type="entry name" value="GLYCERATE KINASE"/>
    <property type="match status" value="1"/>
</dbReference>
<dbReference type="InterPro" id="IPR018193">
    <property type="entry name" value="Glyc_kinase_flavodox-like_fold"/>
</dbReference>
<dbReference type="NCBIfam" id="TIGR00045">
    <property type="entry name" value="glycerate kinase"/>
    <property type="match status" value="1"/>
</dbReference>
<evidence type="ECO:0000256" key="2">
    <source>
        <dbReference type="ARBA" id="ARBA00022679"/>
    </source>
</evidence>
<dbReference type="SUPFAM" id="SSF110738">
    <property type="entry name" value="Glycerate kinase I"/>
    <property type="match status" value="1"/>
</dbReference>
<sequence>MKKIIVASDSFKGCMSSSEIGKRIAVTTRKLFPEVEVTVLPISDGGEGLVEAVVKNGGFLRQEGTFCDPQRQPLTAAWARRGAEAVIELAQCSGLGLCHPRNPALATTYGTGLQIKAALDAGCQTIYLGLGGSGTHDGGCGIAAALGVRFFHQGKAFLPTGATLDQIEAIDLSDCELFNSGARLICLCDVTNPLFGTNGAAQVFARQKGADEALIAQLDHNTEQLTRKVETWQNCSLAAQPGLGAAGACGLMLKGVFRCEIRSGLEQLLHWMRLDEQLTHADLIITGEGRIDSQSLQGKVPLGILHHAQTANVPVLAVCGQLGIAKTALLEAGFRDVLVLQKPSMSKQESIRQAPRRLQEEWTAWLKRNQSIDRER</sequence>
<keyword evidence="2 4" id="KW-0808">Transferase</keyword>
<dbReference type="AlphaFoldDB" id="A0A412G4F6"/>
<dbReference type="InterPro" id="IPR004381">
    <property type="entry name" value="Glycerate_kinase"/>
</dbReference>
<evidence type="ECO:0000313" key="6">
    <source>
        <dbReference type="Proteomes" id="UP000284178"/>
    </source>
</evidence>
<keyword evidence="6" id="KW-1185">Reference proteome</keyword>
<gene>
    <name evidence="5" type="ORF">DWY25_04945</name>
</gene>
<dbReference type="GO" id="GO:0008887">
    <property type="term" value="F:glycerate kinase activity"/>
    <property type="evidence" value="ECO:0007669"/>
    <property type="project" value="UniProtKB-UniRule"/>
</dbReference>
<proteinExistence type="inferred from homology"/>
<protein>
    <submittedName>
        <fullName evidence="5">Glycerate kinase</fullName>
    </submittedName>
</protein>
<comment type="similarity">
    <text evidence="1 4">Belongs to the glycerate kinase type-1 family.</text>
</comment>
<dbReference type="GO" id="GO:0031388">
    <property type="term" value="P:organic acid phosphorylation"/>
    <property type="evidence" value="ECO:0007669"/>
    <property type="project" value="UniProtKB-UniRule"/>
</dbReference>
<comment type="caution">
    <text evidence="5">The sequence shown here is derived from an EMBL/GenBank/DDBJ whole genome shotgun (WGS) entry which is preliminary data.</text>
</comment>
<dbReference type="Gene3D" id="3.40.50.10350">
    <property type="entry name" value="Glycerate kinase, domain 1"/>
    <property type="match status" value="1"/>
</dbReference>
<dbReference type="PANTHER" id="PTHR21599:SF0">
    <property type="entry name" value="GLYCERATE KINASE"/>
    <property type="match status" value="1"/>
</dbReference>
<dbReference type="GeneID" id="83014751"/>
<dbReference type="Pfam" id="PF02595">
    <property type="entry name" value="Gly_kinase"/>
    <property type="match status" value="1"/>
</dbReference>
<organism evidence="5 6">
    <name type="scientific">Holdemania filiformis</name>
    <dbReference type="NCBI Taxonomy" id="61171"/>
    <lineage>
        <taxon>Bacteria</taxon>
        <taxon>Bacillati</taxon>
        <taxon>Bacillota</taxon>
        <taxon>Erysipelotrichia</taxon>
        <taxon>Erysipelotrichales</taxon>
        <taxon>Erysipelotrichaceae</taxon>
        <taxon>Holdemania</taxon>
    </lineage>
</organism>
<name>A0A412G4F6_9FIRM</name>
<dbReference type="InterPro" id="IPR036129">
    <property type="entry name" value="Glycerate_kinase_sf"/>
</dbReference>
<dbReference type="Gene3D" id="3.90.1510.10">
    <property type="entry name" value="Glycerate kinase, domain 2"/>
    <property type="match status" value="1"/>
</dbReference>
<reference evidence="5 6" key="1">
    <citation type="submission" date="2018-08" db="EMBL/GenBank/DDBJ databases">
        <title>A genome reference for cultivated species of the human gut microbiota.</title>
        <authorList>
            <person name="Zou Y."/>
            <person name="Xue W."/>
            <person name="Luo G."/>
        </authorList>
    </citation>
    <scope>NUCLEOTIDE SEQUENCE [LARGE SCALE GENOMIC DNA]</scope>
    <source>
        <strain evidence="5 6">AF24-29</strain>
    </source>
</reference>
<dbReference type="PIRSF" id="PIRSF006078">
    <property type="entry name" value="GlxK"/>
    <property type="match status" value="1"/>
</dbReference>
<dbReference type="EMBL" id="QRUP01000004">
    <property type="protein sequence ID" value="RGR75584.1"/>
    <property type="molecule type" value="Genomic_DNA"/>
</dbReference>